<comment type="caution">
    <text evidence="3">The sequence shown here is derived from an EMBL/GenBank/DDBJ whole genome shotgun (WGS) entry which is preliminary data.</text>
</comment>
<evidence type="ECO:0000313" key="4">
    <source>
        <dbReference type="Proteomes" id="UP001596109"/>
    </source>
</evidence>
<accession>A0ABW0TSA0</accession>
<keyword evidence="4" id="KW-1185">Reference proteome</keyword>
<dbReference type="Gene3D" id="3.90.20.10">
    <property type="match status" value="1"/>
</dbReference>
<organism evidence="3 4">
    <name type="scientific">Sporosarcina soli</name>
    <dbReference type="NCBI Taxonomy" id="334736"/>
    <lineage>
        <taxon>Bacteria</taxon>
        <taxon>Bacillati</taxon>
        <taxon>Bacillota</taxon>
        <taxon>Bacilli</taxon>
        <taxon>Bacillales</taxon>
        <taxon>Caryophanaceae</taxon>
        <taxon>Sporosarcina</taxon>
    </lineage>
</organism>
<dbReference type="Proteomes" id="UP001596109">
    <property type="component" value="Unassembled WGS sequence"/>
</dbReference>
<keyword evidence="1" id="KW-0175">Coiled coil</keyword>
<protein>
    <submittedName>
        <fullName evidence="3">Uncharacterized protein</fullName>
    </submittedName>
</protein>
<evidence type="ECO:0000313" key="3">
    <source>
        <dbReference type="EMBL" id="MFC5591759.1"/>
    </source>
</evidence>
<feature type="coiled-coil region" evidence="1">
    <location>
        <begin position="16"/>
        <end position="43"/>
    </location>
</feature>
<evidence type="ECO:0000256" key="2">
    <source>
        <dbReference type="SAM" id="MobiDB-lite"/>
    </source>
</evidence>
<sequence length="72" mass="8470">MEAILKQFMELMDQRFDQMDDRFDKVENDIRSLTEEVRNYQIENRNHVKHLGIPNGTTPTNVSIGCGRNQKC</sequence>
<name>A0ABW0TSA0_9BACL</name>
<feature type="region of interest" description="Disordered" evidence="2">
    <location>
        <begin position="50"/>
        <end position="72"/>
    </location>
</feature>
<dbReference type="RefSeq" id="WP_381439954.1">
    <property type="nucleotide sequence ID" value="NZ_JBHSNO010000016.1"/>
</dbReference>
<reference evidence="4" key="1">
    <citation type="journal article" date="2019" name="Int. J. Syst. Evol. Microbiol.">
        <title>The Global Catalogue of Microorganisms (GCM) 10K type strain sequencing project: providing services to taxonomists for standard genome sequencing and annotation.</title>
        <authorList>
            <consortium name="The Broad Institute Genomics Platform"/>
            <consortium name="The Broad Institute Genome Sequencing Center for Infectious Disease"/>
            <person name="Wu L."/>
            <person name="Ma J."/>
        </authorList>
    </citation>
    <scope>NUCLEOTIDE SEQUENCE [LARGE SCALE GENOMIC DNA]</scope>
    <source>
        <strain evidence="4">CGMCC 4.1434</strain>
    </source>
</reference>
<evidence type="ECO:0000256" key="1">
    <source>
        <dbReference type="SAM" id="Coils"/>
    </source>
</evidence>
<gene>
    <name evidence="3" type="ORF">ACFPRA_23000</name>
</gene>
<proteinExistence type="predicted"/>
<dbReference type="EMBL" id="JBHSNO010000016">
    <property type="protein sequence ID" value="MFC5591759.1"/>
    <property type="molecule type" value="Genomic_DNA"/>
</dbReference>